<evidence type="ECO:0000313" key="2">
    <source>
        <dbReference type="Proteomes" id="UP001172680"/>
    </source>
</evidence>
<evidence type="ECO:0000313" key="1">
    <source>
        <dbReference type="EMBL" id="KAJ9636242.1"/>
    </source>
</evidence>
<proteinExistence type="predicted"/>
<sequence length="751" mass="83879">MNIPAYIGPRVSMLAAFAGTTAEHEPPALNQSLSSFSFSSRPTTPRKQIEEVDPGTSVPLDLELINTRLSRTATWQAELQSPAKDALERRGTLTQIISPVVAPIQEAAQNVAAAVRRSSLYDVYEKAKARRAHLQRKKWLQVLFEYAVYFVLLAFIYFVLVGRPLWNGAVWWLYWVVENRFIIEGGFAITLGLATIYAFSPLLIFFEKDPPMPGHPPGYDLGKNSVVANTALLIPCYKSAGLIGATLEAALKIFPPSNIFVIANGNSPTPLDNTEEVCRPYGVNHVWSPIGSKIVAQFVGCYAAKGFKYVLLIDDDCALPPNFPIVSDRLKGKVKCIGYTIKSVGPESSKGTLCQQAQDLEYKISGLQRALAGMIGSATFPHGAISLWDTQFLIKTFHEHPGFSVSEDWFFGHVARKLGCRIKMCTSVFVETETPSAVFFSSGGSRGGFGEMTIFKQRFMRWNFFFVNGMWYNMAYILGSWKLGWWELGAKLFVFQESSVVYLNESRAGLRLKVYETLLYLLTPFVLPISFIVRPLFCLYLLLATFGLYLINVTIFNEIHLRRKNERVGFVALYIYYMPYKIILTVVNVASCYWSLYKYARYFARRHPKVIEDEKAVEVVLRLEETAPRPGLDPDPALSPVSSSEIPADQPGRRMTVMAVNVRRSTAHSLEAEQRLNVGLPAAPPPGTEMARVESLRVEDAAVEAQDFAEVQKPARVFSRGGEGEGVELGVFREGLWRGGRRKTSAARSLV</sequence>
<comment type="caution">
    <text evidence="1">The sequence shown here is derived from an EMBL/GenBank/DDBJ whole genome shotgun (WGS) entry which is preliminary data.</text>
</comment>
<accession>A0ACC2YLT6</accession>
<reference evidence="1" key="1">
    <citation type="submission" date="2022-10" db="EMBL/GenBank/DDBJ databases">
        <title>Culturing micro-colonial fungi from biological soil crusts in the Mojave desert and describing Neophaeococcomyces mojavensis, and introducing the new genera and species Taxawa tesnikishii.</title>
        <authorList>
            <person name="Kurbessoian T."/>
            <person name="Stajich J.E."/>
        </authorList>
    </citation>
    <scope>NUCLEOTIDE SEQUENCE</scope>
    <source>
        <strain evidence="1">JES_115</strain>
    </source>
</reference>
<keyword evidence="2" id="KW-1185">Reference proteome</keyword>
<gene>
    <name evidence="1" type="ORF">H2199_007917</name>
</gene>
<dbReference type="Proteomes" id="UP001172680">
    <property type="component" value="Unassembled WGS sequence"/>
</dbReference>
<dbReference type="EMBL" id="JAPDRP010000025">
    <property type="protein sequence ID" value="KAJ9636242.1"/>
    <property type="molecule type" value="Genomic_DNA"/>
</dbReference>
<name>A0ACC2YLT6_9PEZI</name>
<organism evidence="1 2">
    <name type="scientific">Coniosporium tulheliwenetii</name>
    <dbReference type="NCBI Taxonomy" id="3383036"/>
    <lineage>
        <taxon>Eukaryota</taxon>
        <taxon>Fungi</taxon>
        <taxon>Dikarya</taxon>
        <taxon>Ascomycota</taxon>
        <taxon>Pezizomycotina</taxon>
        <taxon>Dothideomycetes</taxon>
        <taxon>Dothideomycetes incertae sedis</taxon>
        <taxon>Coniosporium</taxon>
    </lineage>
</organism>
<protein>
    <submittedName>
        <fullName evidence="1">Uncharacterized protein</fullName>
    </submittedName>
</protein>